<dbReference type="Gene3D" id="3.40.50.1820">
    <property type="entry name" value="alpha/beta hydrolase"/>
    <property type="match status" value="1"/>
</dbReference>
<evidence type="ECO:0000259" key="1">
    <source>
        <dbReference type="Pfam" id="PF00326"/>
    </source>
</evidence>
<dbReference type="GO" id="GO:0008236">
    <property type="term" value="F:serine-type peptidase activity"/>
    <property type="evidence" value="ECO:0007669"/>
    <property type="project" value="InterPro"/>
</dbReference>
<proteinExistence type="predicted"/>
<dbReference type="Pfam" id="PF00326">
    <property type="entry name" value="Peptidase_S9"/>
    <property type="match status" value="1"/>
</dbReference>
<reference evidence="3 4" key="1">
    <citation type="submission" date="2018-03" db="EMBL/GenBank/DDBJ databases">
        <title>Genomic Encyclopedia of Archaeal and Bacterial Type Strains, Phase II (KMG-II): from individual species to whole genera.</title>
        <authorList>
            <person name="Goeker M."/>
        </authorList>
    </citation>
    <scope>NUCLEOTIDE SEQUENCE [LARGE SCALE GENOMIC DNA]</scope>
    <source>
        <strain evidence="3 4">DSM 45348</strain>
    </source>
</reference>
<organism evidence="3 4">
    <name type="scientific">Pseudosporangium ferrugineum</name>
    <dbReference type="NCBI Taxonomy" id="439699"/>
    <lineage>
        <taxon>Bacteria</taxon>
        <taxon>Bacillati</taxon>
        <taxon>Actinomycetota</taxon>
        <taxon>Actinomycetes</taxon>
        <taxon>Micromonosporales</taxon>
        <taxon>Micromonosporaceae</taxon>
        <taxon>Pseudosporangium</taxon>
    </lineage>
</organism>
<dbReference type="AlphaFoldDB" id="A0A2T0S475"/>
<protein>
    <submittedName>
        <fullName evidence="3">Dipeptidyl-peptidase-4</fullName>
    </submittedName>
</protein>
<dbReference type="InterPro" id="IPR002469">
    <property type="entry name" value="Peptidase_S9B_N"/>
</dbReference>
<dbReference type="PANTHER" id="PTHR11731">
    <property type="entry name" value="PROTEASE FAMILY S9B,C DIPEPTIDYL-PEPTIDASE IV-RELATED"/>
    <property type="match status" value="1"/>
</dbReference>
<accession>A0A2T0S475</accession>
<dbReference type="InterPro" id="IPR029058">
    <property type="entry name" value="AB_hydrolase_fold"/>
</dbReference>
<dbReference type="PANTHER" id="PTHR11731:SF193">
    <property type="entry name" value="DIPEPTIDYL PEPTIDASE 9"/>
    <property type="match status" value="1"/>
</dbReference>
<name>A0A2T0S475_9ACTN</name>
<dbReference type="Pfam" id="PF00930">
    <property type="entry name" value="DPPIV_N"/>
    <property type="match status" value="1"/>
</dbReference>
<feature type="domain" description="Dipeptidylpeptidase IV N-terminal" evidence="2">
    <location>
        <begin position="176"/>
        <end position="343"/>
    </location>
</feature>
<keyword evidence="4" id="KW-1185">Reference proteome</keyword>
<feature type="domain" description="Peptidase S9 prolyl oligopeptidase catalytic" evidence="1">
    <location>
        <begin position="430"/>
        <end position="550"/>
    </location>
</feature>
<dbReference type="RefSeq" id="WP_425440180.1">
    <property type="nucleotide sequence ID" value="NZ_PVZG01000008.1"/>
</dbReference>
<dbReference type="Proteomes" id="UP000239209">
    <property type="component" value="Unassembled WGS sequence"/>
</dbReference>
<evidence type="ECO:0000313" key="3">
    <source>
        <dbReference type="EMBL" id="PRY28224.1"/>
    </source>
</evidence>
<comment type="caution">
    <text evidence="3">The sequence shown here is derived from an EMBL/GenBank/DDBJ whole genome shotgun (WGS) entry which is preliminary data.</text>
</comment>
<dbReference type="GO" id="GO:0008239">
    <property type="term" value="F:dipeptidyl-peptidase activity"/>
    <property type="evidence" value="ECO:0007669"/>
    <property type="project" value="TreeGrafter"/>
</dbReference>
<dbReference type="Gene3D" id="2.140.10.30">
    <property type="entry name" value="Dipeptidylpeptidase IV, N-terminal domain"/>
    <property type="match status" value="2"/>
</dbReference>
<sequence length="580" mass="61788">MLVVVEYPELAGRSGRFRFGAPHAVTVGEDGARVAFLRSAGPHDAAPALWVLTVATGAVTKIADGPVEAYAGSADLAVLAWARDGRLHCSGSTLAAAAPVHGPRPDPTGRAIGYTTPDATLRVIGADGDDQLLAGEPGSGVAWGVAEPAAAEFGRDRGWWWSPDGSRILAVRSAGTVSLHLLDLYGGWVDVHWDRETYPYLVDVRWTAGNPLMTVLRRSQQHGLVLSVDPRTGETQVHAELADARWVEPVAGTPLLLPDGRVLVGGELAHDGFDARCLFADGSLLTPPELYVRRVVGMLGGTQELIVEGTDGEPAEQHVYAVRTALGGGGAKARRLTDRPGWHHAEAGGDVLVIDDVVRRGAATRPLPTDAAPLPYAPQPVLARVTDRRLPAAVLYPSGHVTGSRLPVLVELGAGPGHQQVVLDPARWQERQWWADAGFIVVSVDTRGTPGVTPCFEKVVHRRLADVALTDQIDALHALTGKHPDLELGRVAARGTGLGGWLAMLAVQRRPDLFRCGVAIDPVTDWTELPPAYAERYLGNRTDNAEIYDHHAAALGQAPLLISPTGGLSEELRFLTRECA</sequence>
<dbReference type="GO" id="GO:0006508">
    <property type="term" value="P:proteolysis"/>
    <property type="evidence" value="ECO:0007669"/>
    <property type="project" value="InterPro"/>
</dbReference>
<dbReference type="InterPro" id="IPR050278">
    <property type="entry name" value="Serine_Prot_S9B/DPPIV"/>
</dbReference>
<evidence type="ECO:0000259" key="2">
    <source>
        <dbReference type="Pfam" id="PF00930"/>
    </source>
</evidence>
<evidence type="ECO:0000313" key="4">
    <source>
        <dbReference type="Proteomes" id="UP000239209"/>
    </source>
</evidence>
<dbReference type="EMBL" id="PVZG01000008">
    <property type="protein sequence ID" value="PRY28224.1"/>
    <property type="molecule type" value="Genomic_DNA"/>
</dbReference>
<dbReference type="SUPFAM" id="SSF82171">
    <property type="entry name" value="DPP6 N-terminal domain-like"/>
    <property type="match status" value="1"/>
</dbReference>
<dbReference type="InterPro" id="IPR001375">
    <property type="entry name" value="Peptidase_S9_cat"/>
</dbReference>
<dbReference type="SUPFAM" id="SSF53474">
    <property type="entry name" value="alpha/beta-Hydrolases"/>
    <property type="match status" value="1"/>
</dbReference>
<gene>
    <name evidence="3" type="ORF">CLV70_10816</name>
</gene>